<sequence length="377" mass="43634">MSFSKMQLTNKIGLCTSLLSKKIAQRLTNITKMAELDNNKNSENLNRTSFSPIFKVLSKYKKLENEKNELIEILEKEKKDDIIKMFKDEILDLETKIDRLFNQFLEDLESSNHRNNDKDAILEVTAGVGGTEAALFSREIFDMYLNIANIKDWEVKILVENGRKRLKRGLAIFKGENAFKSLENECGCHRVQRVPFTERKGKIQTSIAKVTVFPNNNEETNVNINQSDVIIDYYRSSGPGGQNVNKLETAVRLTHIPTGIVVTCEEERTQHVNKKKAFEKLKNKILMKKILEGRKELSEKYNSLKISGERSDKIRTYSWTRRHVVDHRTKLKILNLDSVLKGDALTRFWEALEIQKKEELVANLTYSNLVDKKIKFF</sequence>
<dbReference type="Pfam" id="PF00472">
    <property type="entry name" value="RF-1"/>
    <property type="match status" value="1"/>
</dbReference>
<protein>
    <recommendedName>
        <fullName evidence="5">Prokaryotic-type class I peptide chain release factors domain-containing protein</fullName>
    </recommendedName>
</protein>
<evidence type="ECO:0000313" key="7">
    <source>
        <dbReference type="Proteomes" id="UP001439008"/>
    </source>
</evidence>
<dbReference type="PROSITE" id="PS00745">
    <property type="entry name" value="RF_PROK_I"/>
    <property type="match status" value="1"/>
</dbReference>
<evidence type="ECO:0000256" key="1">
    <source>
        <dbReference type="ARBA" id="ARBA00010835"/>
    </source>
</evidence>
<keyword evidence="3" id="KW-0648">Protein biosynthesis</keyword>
<dbReference type="SMART" id="SM00937">
    <property type="entry name" value="PCRF"/>
    <property type="match status" value="1"/>
</dbReference>
<reference evidence="6 7" key="1">
    <citation type="journal article" date="2024" name="BMC Biol.">
        <title>Comparative genomics of Ascetosporea gives new insight into the evolutionary basis for animal parasitism in Rhizaria.</title>
        <authorList>
            <person name="Hiltunen Thoren M."/>
            <person name="Onut-Brannstrom I."/>
            <person name="Alfjorden A."/>
            <person name="Peckova H."/>
            <person name="Swords F."/>
            <person name="Hooper C."/>
            <person name="Holzer A.S."/>
            <person name="Bass D."/>
            <person name="Burki F."/>
        </authorList>
    </citation>
    <scope>NUCLEOTIDE SEQUENCE [LARGE SCALE GENOMIC DNA]</scope>
    <source>
        <strain evidence="6">20-A016</strain>
    </source>
</reference>
<dbReference type="InterPro" id="IPR000352">
    <property type="entry name" value="Pep_chain_release_fac_I"/>
</dbReference>
<keyword evidence="4" id="KW-0175">Coiled coil</keyword>
<proteinExistence type="inferred from homology"/>
<dbReference type="SUPFAM" id="SSF75620">
    <property type="entry name" value="Release factor"/>
    <property type="match status" value="1"/>
</dbReference>
<dbReference type="Gene3D" id="3.30.160.20">
    <property type="match status" value="1"/>
</dbReference>
<dbReference type="PANTHER" id="PTHR43804">
    <property type="entry name" value="LD18447P"/>
    <property type="match status" value="1"/>
</dbReference>
<feature type="coiled-coil region" evidence="4">
    <location>
        <begin position="57"/>
        <end position="103"/>
    </location>
</feature>
<dbReference type="InterPro" id="IPR050057">
    <property type="entry name" value="Prokaryotic/Mito_RF"/>
</dbReference>
<dbReference type="Proteomes" id="UP001439008">
    <property type="component" value="Unassembled WGS sequence"/>
</dbReference>
<name>A0ABV2AKT9_9EUKA</name>
<dbReference type="InterPro" id="IPR005139">
    <property type="entry name" value="PCRF"/>
</dbReference>
<feature type="domain" description="Prokaryotic-type class I peptide chain release factors" evidence="5">
    <location>
        <begin position="235"/>
        <end position="251"/>
    </location>
</feature>
<dbReference type="EMBL" id="JBDODL010000580">
    <property type="protein sequence ID" value="MES1920275.1"/>
    <property type="molecule type" value="Genomic_DNA"/>
</dbReference>
<evidence type="ECO:0000256" key="3">
    <source>
        <dbReference type="ARBA" id="ARBA00022917"/>
    </source>
</evidence>
<evidence type="ECO:0000259" key="5">
    <source>
        <dbReference type="PROSITE" id="PS00745"/>
    </source>
</evidence>
<evidence type="ECO:0000256" key="2">
    <source>
        <dbReference type="ARBA" id="ARBA00022481"/>
    </source>
</evidence>
<evidence type="ECO:0000256" key="4">
    <source>
        <dbReference type="SAM" id="Coils"/>
    </source>
</evidence>
<dbReference type="PANTHER" id="PTHR43804:SF7">
    <property type="entry name" value="LD18447P"/>
    <property type="match status" value="1"/>
</dbReference>
<dbReference type="Pfam" id="PF03462">
    <property type="entry name" value="PCRF"/>
    <property type="match status" value="1"/>
</dbReference>
<keyword evidence="7" id="KW-1185">Reference proteome</keyword>
<accession>A0ABV2AKT9</accession>
<evidence type="ECO:0000313" key="6">
    <source>
        <dbReference type="EMBL" id="MES1920275.1"/>
    </source>
</evidence>
<dbReference type="Gene3D" id="3.30.70.1660">
    <property type="match status" value="1"/>
</dbReference>
<comment type="similarity">
    <text evidence="1">Belongs to the prokaryotic/mitochondrial release factor family.</text>
</comment>
<keyword evidence="2" id="KW-0488">Methylation</keyword>
<gene>
    <name evidence="6" type="ORF">MHBO_001962</name>
</gene>
<dbReference type="InterPro" id="IPR045853">
    <property type="entry name" value="Pep_chain_release_fac_I_sf"/>
</dbReference>
<organism evidence="6 7">
    <name type="scientific">Bonamia ostreae</name>
    <dbReference type="NCBI Taxonomy" id="126728"/>
    <lineage>
        <taxon>Eukaryota</taxon>
        <taxon>Sar</taxon>
        <taxon>Rhizaria</taxon>
        <taxon>Endomyxa</taxon>
        <taxon>Ascetosporea</taxon>
        <taxon>Haplosporida</taxon>
        <taxon>Bonamia</taxon>
    </lineage>
</organism>
<comment type="caution">
    <text evidence="6">The sequence shown here is derived from an EMBL/GenBank/DDBJ whole genome shotgun (WGS) entry which is preliminary data.</text>
</comment>